<proteinExistence type="inferred from homology"/>
<dbReference type="EMBL" id="LJIJ01001003">
    <property type="protein sequence ID" value="ODM93389.1"/>
    <property type="molecule type" value="Genomic_DNA"/>
</dbReference>
<dbReference type="SUPFAM" id="SSF51905">
    <property type="entry name" value="FAD/NAD(P)-binding domain"/>
    <property type="match status" value="1"/>
</dbReference>
<dbReference type="OMA" id="QAATIIM"/>
<feature type="binding site" evidence="5">
    <location>
        <position position="7"/>
    </location>
    <ligand>
        <name>FAD</name>
        <dbReference type="ChEBI" id="CHEBI:57692"/>
    </ligand>
</feature>
<dbReference type="GO" id="GO:0050660">
    <property type="term" value="F:flavin adenine dinucleotide binding"/>
    <property type="evidence" value="ECO:0007669"/>
    <property type="project" value="InterPro"/>
</dbReference>
<dbReference type="InterPro" id="IPR007867">
    <property type="entry name" value="GMC_OxRtase_C"/>
</dbReference>
<dbReference type="PANTHER" id="PTHR11552:SF147">
    <property type="entry name" value="CHOLINE DEHYDROGENASE, MITOCHONDRIAL"/>
    <property type="match status" value="1"/>
</dbReference>
<dbReference type="AlphaFoldDB" id="A0A1D2MK47"/>
<dbReference type="InterPro" id="IPR036188">
    <property type="entry name" value="FAD/NAD-bd_sf"/>
</dbReference>
<accession>A0A1D2MK47</accession>
<evidence type="ECO:0000256" key="1">
    <source>
        <dbReference type="ARBA" id="ARBA00001974"/>
    </source>
</evidence>
<dbReference type="Proteomes" id="UP000094527">
    <property type="component" value="Unassembled WGS sequence"/>
</dbReference>
<reference evidence="7 8" key="1">
    <citation type="journal article" date="2016" name="Genome Biol. Evol.">
        <title>Gene Family Evolution Reflects Adaptation to Soil Environmental Stressors in the Genome of the Collembolan Orchesella cincta.</title>
        <authorList>
            <person name="Faddeeva-Vakhrusheva A."/>
            <person name="Derks M.F."/>
            <person name="Anvar S.Y."/>
            <person name="Agamennone V."/>
            <person name="Suring W."/>
            <person name="Smit S."/>
            <person name="van Straalen N.M."/>
            <person name="Roelofs D."/>
        </authorList>
    </citation>
    <scope>NUCLEOTIDE SEQUENCE [LARGE SCALE GENOMIC DNA]</scope>
    <source>
        <tissue evidence="7">Mixed pool</tissue>
    </source>
</reference>
<evidence type="ECO:0000256" key="5">
    <source>
        <dbReference type="PIRSR" id="PIRSR000137-2"/>
    </source>
</evidence>
<evidence type="ECO:0000259" key="6">
    <source>
        <dbReference type="PROSITE" id="PS00624"/>
    </source>
</evidence>
<dbReference type="Pfam" id="PF00732">
    <property type="entry name" value="GMC_oxred_N"/>
    <property type="match status" value="1"/>
</dbReference>
<dbReference type="PANTHER" id="PTHR11552">
    <property type="entry name" value="GLUCOSE-METHANOL-CHOLINE GMC OXIDOREDUCTASE"/>
    <property type="match status" value="1"/>
</dbReference>
<evidence type="ECO:0000313" key="8">
    <source>
        <dbReference type="Proteomes" id="UP000094527"/>
    </source>
</evidence>
<keyword evidence="4 5" id="KW-0274">FAD</keyword>
<dbReference type="InterPro" id="IPR012132">
    <property type="entry name" value="GMC_OxRdtase"/>
</dbReference>
<feature type="domain" description="Glucose-methanol-choline oxidoreductase N-terminal" evidence="6">
    <location>
        <begin position="179"/>
        <end position="193"/>
    </location>
</feature>
<dbReference type="STRING" id="48709.A0A1D2MK47"/>
<organism evidence="7 8">
    <name type="scientific">Orchesella cincta</name>
    <name type="common">Springtail</name>
    <name type="synonym">Podura cincta</name>
    <dbReference type="NCBI Taxonomy" id="48709"/>
    <lineage>
        <taxon>Eukaryota</taxon>
        <taxon>Metazoa</taxon>
        <taxon>Ecdysozoa</taxon>
        <taxon>Arthropoda</taxon>
        <taxon>Hexapoda</taxon>
        <taxon>Collembola</taxon>
        <taxon>Entomobryomorpha</taxon>
        <taxon>Entomobryoidea</taxon>
        <taxon>Orchesellidae</taxon>
        <taxon>Orchesellinae</taxon>
        <taxon>Orchesella</taxon>
    </lineage>
</organism>
<dbReference type="GO" id="GO:0016614">
    <property type="term" value="F:oxidoreductase activity, acting on CH-OH group of donors"/>
    <property type="evidence" value="ECO:0007669"/>
    <property type="project" value="InterPro"/>
</dbReference>
<keyword evidence="3" id="KW-0285">Flavoprotein</keyword>
<dbReference type="PROSITE" id="PS00624">
    <property type="entry name" value="GMC_OXRED_2"/>
    <property type="match status" value="1"/>
</dbReference>
<dbReference type="SUPFAM" id="SSF54373">
    <property type="entry name" value="FAD-linked reductases, C-terminal domain"/>
    <property type="match status" value="1"/>
</dbReference>
<evidence type="ECO:0000313" key="7">
    <source>
        <dbReference type="EMBL" id="ODM93389.1"/>
    </source>
</evidence>
<comment type="cofactor">
    <cofactor evidence="1 5">
        <name>FAD</name>
        <dbReference type="ChEBI" id="CHEBI:57692"/>
    </cofactor>
</comment>
<comment type="caution">
    <text evidence="7">The sequence shown here is derived from an EMBL/GenBank/DDBJ whole genome shotgun (WGS) entry which is preliminary data.</text>
</comment>
<sequence>MVLLGGTSSINYMHFNRGSPRDYDAWANASGDPSWNYYNMLPFLKRIETYAGEYKSDQHSYYGPVLISRPQYAPGLDYWLEAGRQLGYRVRDPNGPQKESFTKIEFSKLLGRRGSSYTAYITPIIASLPNLVILTNVNATKILLKGKKAVGVKFETKLTNSTVLEDVVYAKKEIIISAGTYGSPVLLMRSGIGPKDVLEAAKIPVLHELPVGNNLHNHVSMDMDFLINTSTAVIDPARDYTAENMALFNQTGDGPFSSSGGGTGQAFVVSSVAKSEGEGDWPDIHFTMAHSTESYLAGTGNGGAPAMDFTNSTEVPMAIEAFVSRPKSRGTIKLDPANPFGPPLIDPMHLSDPRDLQIALEAAKESIRIMETTKSYAKLGAKFNVTAPLPACANFTMRSDDFFKCYITQLSSTGCHPVGSCKMGQATNDTTAVVDPQLRVIGIDRLRIVDASVMPNIVNANTQVAVYAIAERAAQLIIQDWQSGKPSTPTVKSSYGLLDSFLKAS</sequence>
<protein>
    <submittedName>
        <fullName evidence="7">Glucose dehydrogenase [FAD, quinone]</fullName>
    </submittedName>
</protein>
<comment type="similarity">
    <text evidence="2">Belongs to the GMC oxidoreductase family.</text>
</comment>
<name>A0A1D2MK47_ORCCI</name>
<dbReference type="Gene3D" id="3.30.560.10">
    <property type="entry name" value="Glucose Oxidase, domain 3"/>
    <property type="match status" value="1"/>
</dbReference>
<dbReference type="Gene3D" id="3.50.50.60">
    <property type="entry name" value="FAD/NAD(P)-binding domain"/>
    <property type="match status" value="1"/>
</dbReference>
<evidence type="ECO:0000256" key="3">
    <source>
        <dbReference type="ARBA" id="ARBA00022630"/>
    </source>
</evidence>
<keyword evidence="8" id="KW-1185">Reference proteome</keyword>
<evidence type="ECO:0000256" key="4">
    <source>
        <dbReference type="ARBA" id="ARBA00022827"/>
    </source>
</evidence>
<evidence type="ECO:0000256" key="2">
    <source>
        <dbReference type="ARBA" id="ARBA00010790"/>
    </source>
</evidence>
<dbReference type="InterPro" id="IPR000172">
    <property type="entry name" value="GMC_OxRdtase_N"/>
</dbReference>
<dbReference type="OrthoDB" id="269227at2759"/>
<dbReference type="PIRSF" id="PIRSF000137">
    <property type="entry name" value="Alcohol_oxidase"/>
    <property type="match status" value="1"/>
</dbReference>
<gene>
    <name evidence="7" type="ORF">Ocin01_13294</name>
</gene>
<dbReference type="Pfam" id="PF05199">
    <property type="entry name" value="GMC_oxred_C"/>
    <property type="match status" value="1"/>
</dbReference>